<keyword evidence="1 5" id="KW-0436">Ligase</keyword>
<dbReference type="CDD" id="cd00553">
    <property type="entry name" value="NAD_synthase"/>
    <property type="match status" value="1"/>
</dbReference>
<dbReference type="GO" id="GO:0004359">
    <property type="term" value="F:glutaminase activity"/>
    <property type="evidence" value="ECO:0007669"/>
    <property type="project" value="InterPro"/>
</dbReference>
<dbReference type="Pfam" id="PF02540">
    <property type="entry name" value="NAD_synthase"/>
    <property type="match status" value="1"/>
</dbReference>
<dbReference type="GO" id="GO:0003952">
    <property type="term" value="F:NAD+ synthase (glutamine-hydrolyzing) activity"/>
    <property type="evidence" value="ECO:0007669"/>
    <property type="project" value="UniProtKB-UniRule"/>
</dbReference>
<evidence type="ECO:0000256" key="2">
    <source>
        <dbReference type="ARBA" id="ARBA00022741"/>
    </source>
</evidence>
<dbReference type="SUPFAM" id="SSF56317">
    <property type="entry name" value="Carbon-nitrogen hydrolase"/>
    <property type="match status" value="1"/>
</dbReference>
<dbReference type="EMBL" id="DXAN01000029">
    <property type="protein sequence ID" value="HJA09363.1"/>
    <property type="molecule type" value="Genomic_DNA"/>
</dbReference>
<dbReference type="GO" id="GO:0005524">
    <property type="term" value="F:ATP binding"/>
    <property type="evidence" value="ECO:0007669"/>
    <property type="project" value="UniProtKB-UniRule"/>
</dbReference>
<evidence type="ECO:0000256" key="4">
    <source>
        <dbReference type="ARBA" id="ARBA00023027"/>
    </source>
</evidence>
<evidence type="ECO:0000256" key="5">
    <source>
        <dbReference type="PIRNR" id="PIRNR006630"/>
    </source>
</evidence>
<evidence type="ECO:0000256" key="1">
    <source>
        <dbReference type="ARBA" id="ARBA00022598"/>
    </source>
</evidence>
<dbReference type="PANTHER" id="PTHR23090:SF9">
    <property type="entry name" value="GLUTAMINE-DEPENDENT NAD(+) SYNTHETASE"/>
    <property type="match status" value="1"/>
</dbReference>
<comment type="similarity">
    <text evidence="5">In the C-terminal section; belongs to the NAD synthetase family.</text>
</comment>
<accession>A0A9D2KN92</accession>
<dbReference type="PIRSF" id="PIRSF006630">
    <property type="entry name" value="NADS_GAT"/>
    <property type="match status" value="1"/>
</dbReference>
<dbReference type="Proteomes" id="UP000824225">
    <property type="component" value="Unassembled WGS sequence"/>
</dbReference>
<dbReference type="GO" id="GO:0005737">
    <property type="term" value="C:cytoplasm"/>
    <property type="evidence" value="ECO:0007669"/>
    <property type="project" value="InterPro"/>
</dbReference>
<dbReference type="SUPFAM" id="SSF52402">
    <property type="entry name" value="Adenine nucleotide alpha hydrolases-like"/>
    <property type="match status" value="1"/>
</dbReference>
<evidence type="ECO:0000313" key="9">
    <source>
        <dbReference type="Proteomes" id="UP000824225"/>
    </source>
</evidence>
<keyword evidence="4 5" id="KW-0520">NAD</keyword>
<dbReference type="InterPro" id="IPR014445">
    <property type="entry name" value="Gln-dep_NAD_synthase"/>
</dbReference>
<evidence type="ECO:0000256" key="3">
    <source>
        <dbReference type="ARBA" id="ARBA00022840"/>
    </source>
</evidence>
<dbReference type="EC" id="6.3.5.1" evidence="5"/>
<dbReference type="PANTHER" id="PTHR23090">
    <property type="entry name" value="NH 3 /GLUTAMINE-DEPENDENT NAD + SYNTHETASE"/>
    <property type="match status" value="1"/>
</dbReference>
<dbReference type="Gene3D" id="3.40.50.620">
    <property type="entry name" value="HUPs"/>
    <property type="match status" value="1"/>
</dbReference>
<dbReference type="AlphaFoldDB" id="A0A9D2KN92"/>
<organism evidence="8 9">
    <name type="scientific">Candidatus Mailhella merdigallinarum</name>
    <dbReference type="NCBI Taxonomy" id="2838658"/>
    <lineage>
        <taxon>Bacteria</taxon>
        <taxon>Pseudomonadati</taxon>
        <taxon>Thermodesulfobacteriota</taxon>
        <taxon>Desulfovibrionia</taxon>
        <taxon>Desulfovibrionales</taxon>
        <taxon>Desulfovibrionaceae</taxon>
        <taxon>Mailhella</taxon>
    </lineage>
</organism>
<name>A0A9D2KN92_9BACT</name>
<dbReference type="InterPro" id="IPR003694">
    <property type="entry name" value="NAD_synthase"/>
</dbReference>
<feature type="domain" description="NAD/GMP synthase" evidence="7">
    <location>
        <begin position="249"/>
        <end position="500"/>
    </location>
</feature>
<dbReference type="GO" id="GO:0009435">
    <property type="term" value="P:NAD+ biosynthetic process"/>
    <property type="evidence" value="ECO:0007669"/>
    <property type="project" value="UniProtKB-UniRule"/>
</dbReference>
<sequence>MRTVLLQHNPTPGDFMGNARRLADLARRSTRDLSDRQGGNALCISSAYALAGNPWQSLTRVNGFYERCRDAAAALAAMLTDGPDLLLSFTGAEAPLYALITQGSLKSVACGQDAVLRLPGLSLYVPEYAAECILRNPAGGRNRLDVDAVLFMEARPFRPGEQALHEKRFAELAEARRLPVLSVNQCGATDGDVYAGQSCAFGPDGGLIARAPAFEEAALPLDLPPRAHTSIPRAGDISPDPERYEALFRAAVSGVRDYARKCGFQGAVLGLSGGMDSALVACIAAEALGPANVLAVLMPSPWSSDHSLEDADQLAGRLGLRTVTAPIAPMMKAYDETLCPLFANEAPNPDDLWAENIQPRIRGAVLMAFANRLNRIVLATGNKSELAVGYCTLYGDTAGAVAPIGDIYKTEVYEVARWYNAMRGSDIIPERVFSKAPSAELKPGQTDQDSLPPYEALDAILRRLLEGGANPETLSVPGVSPDVVRGVIRRVANAEFKRHQCPPVFRLSSCALGADWRMPVAARALTGF</sequence>
<protein>
    <recommendedName>
        <fullName evidence="5">Glutamine-dependent NAD(+) synthetase</fullName>
        <ecNumber evidence="5">6.3.5.1</ecNumber>
    </recommendedName>
    <alternativeName>
        <fullName evidence="5">NAD(+) synthase [glutamine-hydrolyzing]</fullName>
    </alternativeName>
</protein>
<reference evidence="8" key="1">
    <citation type="journal article" date="2021" name="PeerJ">
        <title>Extensive microbial diversity within the chicken gut microbiome revealed by metagenomics and culture.</title>
        <authorList>
            <person name="Gilroy R."/>
            <person name="Ravi A."/>
            <person name="Getino M."/>
            <person name="Pursley I."/>
            <person name="Horton D.L."/>
            <person name="Alikhan N.F."/>
            <person name="Baker D."/>
            <person name="Gharbi K."/>
            <person name="Hall N."/>
            <person name="Watson M."/>
            <person name="Adriaenssens E.M."/>
            <person name="Foster-Nyarko E."/>
            <person name="Jarju S."/>
            <person name="Secka A."/>
            <person name="Antonio M."/>
            <person name="Oren A."/>
            <person name="Chaudhuri R.R."/>
            <person name="La Ragione R."/>
            <person name="Hildebrand F."/>
            <person name="Pallen M.J."/>
        </authorList>
    </citation>
    <scope>NUCLEOTIDE SEQUENCE</scope>
    <source>
        <strain evidence="8">CHK186-16707</strain>
    </source>
</reference>
<proteinExistence type="inferred from homology"/>
<evidence type="ECO:0000313" key="8">
    <source>
        <dbReference type="EMBL" id="HJA09363.1"/>
    </source>
</evidence>
<comment type="catalytic activity">
    <reaction evidence="5">
        <text>deamido-NAD(+) + L-glutamine + ATP + H2O = L-glutamate + AMP + diphosphate + NAD(+) + H(+)</text>
        <dbReference type="Rhea" id="RHEA:24384"/>
        <dbReference type="ChEBI" id="CHEBI:15377"/>
        <dbReference type="ChEBI" id="CHEBI:15378"/>
        <dbReference type="ChEBI" id="CHEBI:29985"/>
        <dbReference type="ChEBI" id="CHEBI:30616"/>
        <dbReference type="ChEBI" id="CHEBI:33019"/>
        <dbReference type="ChEBI" id="CHEBI:57540"/>
        <dbReference type="ChEBI" id="CHEBI:58359"/>
        <dbReference type="ChEBI" id="CHEBI:58437"/>
        <dbReference type="ChEBI" id="CHEBI:456215"/>
        <dbReference type="EC" id="6.3.5.1"/>
    </reaction>
</comment>
<comment type="pathway">
    <text evidence="5">Cofactor biosynthesis; NAD(+) biosynthesis; NAD(+) from deamido-NAD(+) (L-Gln route): step 1/1.</text>
</comment>
<comment type="similarity">
    <text evidence="6">Belongs to the NAD synthetase family.</text>
</comment>
<evidence type="ECO:0000256" key="6">
    <source>
        <dbReference type="RuleBase" id="RU003811"/>
    </source>
</evidence>
<gene>
    <name evidence="8" type="primary">nadE</name>
    <name evidence="8" type="ORF">H9962_09285</name>
</gene>
<dbReference type="InterPro" id="IPR036526">
    <property type="entry name" value="C-N_Hydrolase_sf"/>
</dbReference>
<comment type="caution">
    <text evidence="8">The sequence shown here is derived from an EMBL/GenBank/DDBJ whole genome shotgun (WGS) entry which is preliminary data.</text>
</comment>
<reference evidence="8" key="2">
    <citation type="submission" date="2021-04" db="EMBL/GenBank/DDBJ databases">
        <authorList>
            <person name="Gilroy R."/>
        </authorList>
    </citation>
    <scope>NUCLEOTIDE SEQUENCE</scope>
    <source>
        <strain evidence="8">CHK186-16707</strain>
    </source>
</reference>
<keyword evidence="3 5" id="KW-0067">ATP-binding</keyword>
<dbReference type="NCBIfam" id="TIGR00552">
    <property type="entry name" value="nadE"/>
    <property type="match status" value="1"/>
</dbReference>
<keyword evidence="2 5" id="KW-0547">Nucleotide-binding</keyword>
<dbReference type="FunFam" id="3.40.50.620:FF:000106">
    <property type="entry name" value="Glutamine-dependent NAD(+) synthetase"/>
    <property type="match status" value="1"/>
</dbReference>
<dbReference type="InterPro" id="IPR022310">
    <property type="entry name" value="NAD/GMP_synthase"/>
</dbReference>
<dbReference type="InterPro" id="IPR014729">
    <property type="entry name" value="Rossmann-like_a/b/a_fold"/>
</dbReference>
<evidence type="ECO:0000259" key="7">
    <source>
        <dbReference type="Pfam" id="PF02540"/>
    </source>
</evidence>
<dbReference type="Gene3D" id="3.60.110.10">
    <property type="entry name" value="Carbon-nitrogen hydrolase"/>
    <property type="match status" value="1"/>
</dbReference>